<dbReference type="EMBL" id="CP012801">
    <property type="protein sequence ID" value="ALJ59366.1"/>
    <property type="molecule type" value="Genomic_DNA"/>
</dbReference>
<protein>
    <submittedName>
        <fullName evidence="1">Uncharacterized protein</fullName>
    </submittedName>
</protein>
<organism evidence="1 2">
    <name type="scientific">Bacteroides cellulosilyticus</name>
    <dbReference type="NCBI Taxonomy" id="246787"/>
    <lineage>
        <taxon>Bacteria</taxon>
        <taxon>Pseudomonadati</taxon>
        <taxon>Bacteroidota</taxon>
        <taxon>Bacteroidia</taxon>
        <taxon>Bacteroidales</taxon>
        <taxon>Bacteroidaceae</taxon>
        <taxon>Bacteroides</taxon>
    </lineage>
</organism>
<gene>
    <name evidence="1" type="ORF">BcellWH2_02123</name>
</gene>
<accession>A0A0P0GN92</accession>
<dbReference type="KEGG" id="bcel:BcellWH2_02123"/>
<dbReference type="AlphaFoldDB" id="A0A0P0GN92"/>
<name>A0A0P0GN92_9BACE</name>
<dbReference type="Proteomes" id="UP000061809">
    <property type="component" value="Chromosome"/>
</dbReference>
<evidence type="ECO:0000313" key="2">
    <source>
        <dbReference type="Proteomes" id="UP000061809"/>
    </source>
</evidence>
<sequence>MQNTVLQLIKKHIYYHIVAFKMHTIRHFVTPMLHLIKLNSYLCQIRK</sequence>
<dbReference type="PATRIC" id="fig|246787.4.peg.2184"/>
<proteinExistence type="predicted"/>
<reference evidence="1 2" key="1">
    <citation type="journal article" date="2015" name="Science">
        <title>Genetic determinants of in vivo fitness and diet responsiveness in multiple human gut Bacteroides.</title>
        <authorList>
            <person name="Wu M."/>
            <person name="McNulty N.P."/>
            <person name="Rodionov D.A."/>
            <person name="Khoroshkin M.S."/>
            <person name="Griffin N.W."/>
            <person name="Cheng J."/>
            <person name="Latreille P."/>
            <person name="Kerstetter R.A."/>
            <person name="Terrapon N."/>
            <person name="Henrissat B."/>
            <person name="Osterman A.L."/>
            <person name="Gordon J.I."/>
        </authorList>
    </citation>
    <scope>NUCLEOTIDE SEQUENCE [LARGE SCALE GENOMIC DNA]</scope>
    <source>
        <strain evidence="1 2">WH2</strain>
    </source>
</reference>
<evidence type="ECO:0000313" key="1">
    <source>
        <dbReference type="EMBL" id="ALJ59366.1"/>
    </source>
</evidence>